<name>A0A0N9R035_9VIRU</name>
<dbReference type="SUPFAM" id="SSF103511">
    <property type="entry name" value="Chlorophyll a-b binding protein"/>
    <property type="match status" value="1"/>
</dbReference>
<dbReference type="EMBL" id="KT820662">
    <property type="protein sequence ID" value="ALH23034.1"/>
    <property type="molecule type" value="Genomic_DNA"/>
</dbReference>
<evidence type="ECO:0000313" key="2">
    <source>
        <dbReference type="Proteomes" id="UP000203826"/>
    </source>
</evidence>
<dbReference type="Proteomes" id="UP000203826">
    <property type="component" value="Segment"/>
</dbReference>
<keyword evidence="2" id="KW-1185">Reference proteome</keyword>
<dbReference type="InterPro" id="IPR022796">
    <property type="entry name" value="Chloroa_b-bind"/>
</dbReference>
<dbReference type="Pfam" id="PF00504">
    <property type="entry name" value="Chloroa_b-bind"/>
    <property type="match status" value="1"/>
</dbReference>
<accession>A0A0N9R035</accession>
<reference evidence="1 2" key="1">
    <citation type="journal article" date="2015" name="Genome Announc.">
        <title>The 474-Kilobase-Pair Complete Genome Sequence of CeV-01B, a Virus Infecting Haptolina (Chrysochromulina) ericina (Prymnesiophyceae).</title>
        <authorList>
            <person name="Gallot-Lavallee L."/>
            <person name="Pagarete A."/>
            <person name="Legendre M."/>
            <person name="Santini S."/>
            <person name="Sandaa R.A."/>
            <person name="Himmelbauer H."/>
            <person name="Ogata H."/>
            <person name="Bratbak G."/>
            <person name="Claverie J.M."/>
        </authorList>
    </citation>
    <scope>NUCLEOTIDE SEQUENCE [LARGE SCALE GENOMIC DNA]</scope>
    <source>
        <strain evidence="1">CeV-01B</strain>
    </source>
</reference>
<gene>
    <name evidence="1" type="ORF">ceV_128</name>
</gene>
<evidence type="ECO:0000313" key="1">
    <source>
        <dbReference type="EMBL" id="ALH23034.1"/>
    </source>
</evidence>
<protein>
    <submittedName>
        <fullName evidence="1">Light Harvesting Complex protein</fullName>
    </submittedName>
</protein>
<organism evidence="1 2">
    <name type="scientific">Chrysochromulina ericina virus CeV-01B</name>
    <dbReference type="NCBI Taxonomy" id="3070830"/>
    <lineage>
        <taxon>Viruses</taxon>
        <taxon>Varidnaviria</taxon>
        <taxon>Bamfordvirae</taxon>
        <taxon>Nucleocytoviricota</taxon>
        <taxon>Megaviricetes</taxon>
        <taxon>Imitervirales</taxon>
        <taxon>Mesomimiviridae</taxon>
        <taxon>Tethysvirus</taxon>
        <taxon>Tethysvirus raunefjordenense</taxon>
    </lineage>
</organism>
<dbReference type="Gene3D" id="1.10.3460.10">
    <property type="entry name" value="Chlorophyll a/b binding protein domain"/>
    <property type="match status" value="1"/>
</dbReference>
<dbReference type="KEGG" id="vg:26048995"/>
<sequence>MSLIITSLLFSQSFVPTVKPTVSSFKYEGDIAPLNYFDPLKLNSETNFKEDRVKYWREAELQHGRVAMLGAVALPFLEATNPGTLSINYLSNMESMMQSPFWTSMLLYECVRMSTGWENPFVEGGKPFTLKDDYQPGNLFSYDKDNVSNTLYNNELSHGRLAMLTCGYIIGSELLAGKGMF</sequence>
<proteinExistence type="predicted"/>